<dbReference type="GO" id="GO:0008270">
    <property type="term" value="F:zinc ion binding"/>
    <property type="evidence" value="ECO:0007669"/>
    <property type="project" value="InterPro"/>
</dbReference>
<dbReference type="Pfam" id="PF13602">
    <property type="entry name" value="ADH_zinc_N_2"/>
    <property type="match status" value="1"/>
</dbReference>
<dbReference type="Gene3D" id="3.90.180.10">
    <property type="entry name" value="Medium-chain alcohol dehydrogenases, catalytic domain"/>
    <property type="match status" value="1"/>
</dbReference>
<dbReference type="SUPFAM" id="SSF51735">
    <property type="entry name" value="NAD(P)-binding Rossmann-fold domains"/>
    <property type="match status" value="1"/>
</dbReference>
<evidence type="ECO:0000313" key="3">
    <source>
        <dbReference type="Proteomes" id="UP000181980"/>
    </source>
</evidence>
<reference evidence="3" key="1">
    <citation type="submission" date="2016-10" db="EMBL/GenBank/DDBJ databases">
        <authorList>
            <person name="Varghese N."/>
            <person name="Submissions S."/>
        </authorList>
    </citation>
    <scope>NUCLEOTIDE SEQUENCE [LARGE SCALE GENOMIC DNA]</scope>
    <source>
        <strain evidence="3">DSM 45237</strain>
    </source>
</reference>
<organism evidence="2 3">
    <name type="scientific">Jiangella alba</name>
    <dbReference type="NCBI Taxonomy" id="561176"/>
    <lineage>
        <taxon>Bacteria</taxon>
        <taxon>Bacillati</taxon>
        <taxon>Actinomycetota</taxon>
        <taxon>Actinomycetes</taxon>
        <taxon>Jiangellales</taxon>
        <taxon>Jiangellaceae</taxon>
        <taxon>Jiangella</taxon>
    </lineage>
</organism>
<dbReference type="InterPro" id="IPR013154">
    <property type="entry name" value="ADH-like_N"/>
</dbReference>
<dbReference type="STRING" id="561176.SAMN04488561_6119"/>
<dbReference type="InterPro" id="IPR002364">
    <property type="entry name" value="Quin_OxRdtase/zeta-crystal_CS"/>
</dbReference>
<dbReference type="Pfam" id="PF08240">
    <property type="entry name" value="ADH_N"/>
    <property type="match status" value="1"/>
</dbReference>
<dbReference type="InterPro" id="IPR011032">
    <property type="entry name" value="GroES-like_sf"/>
</dbReference>
<dbReference type="SMART" id="SM00829">
    <property type="entry name" value="PKS_ER"/>
    <property type="match status" value="1"/>
</dbReference>
<dbReference type="PANTHER" id="PTHR44013:SF1">
    <property type="entry name" value="ZINC-TYPE ALCOHOL DEHYDROGENASE-LIKE PROTEIN C16A3.02C"/>
    <property type="match status" value="1"/>
</dbReference>
<dbReference type="InterPro" id="IPR052733">
    <property type="entry name" value="Chloroplast_QOR"/>
</dbReference>
<evidence type="ECO:0000259" key="1">
    <source>
        <dbReference type="SMART" id="SM00829"/>
    </source>
</evidence>
<dbReference type="SUPFAM" id="SSF50129">
    <property type="entry name" value="GroES-like"/>
    <property type="match status" value="1"/>
</dbReference>
<gene>
    <name evidence="2" type="ORF">SAMN04488561_6119</name>
</gene>
<dbReference type="GO" id="GO:0016491">
    <property type="term" value="F:oxidoreductase activity"/>
    <property type="evidence" value="ECO:0007669"/>
    <property type="project" value="InterPro"/>
</dbReference>
<dbReference type="RefSeq" id="WP_216094526.1">
    <property type="nucleotide sequence ID" value="NZ_FNUC01000004.1"/>
</dbReference>
<dbReference type="Proteomes" id="UP000181980">
    <property type="component" value="Unassembled WGS sequence"/>
</dbReference>
<proteinExistence type="predicted"/>
<dbReference type="PROSITE" id="PS01162">
    <property type="entry name" value="QOR_ZETA_CRYSTAL"/>
    <property type="match status" value="1"/>
</dbReference>
<protein>
    <submittedName>
        <fullName evidence="2">NADPH:quinone reductase</fullName>
    </submittedName>
</protein>
<feature type="domain" description="Enoyl reductase (ER)" evidence="1">
    <location>
        <begin position="18"/>
        <end position="302"/>
    </location>
</feature>
<dbReference type="EMBL" id="FNUC01000004">
    <property type="protein sequence ID" value="SEF17919.1"/>
    <property type="molecule type" value="Genomic_DNA"/>
</dbReference>
<dbReference type="PANTHER" id="PTHR44013">
    <property type="entry name" value="ZINC-TYPE ALCOHOL DEHYDROGENASE-LIKE PROTEIN C16A3.02C"/>
    <property type="match status" value="1"/>
</dbReference>
<dbReference type="AlphaFoldDB" id="A0A1H5PW29"/>
<dbReference type="InterPro" id="IPR036291">
    <property type="entry name" value="NAD(P)-bd_dom_sf"/>
</dbReference>
<keyword evidence="3" id="KW-1185">Reference proteome</keyword>
<evidence type="ECO:0000313" key="2">
    <source>
        <dbReference type="EMBL" id="SEF17919.1"/>
    </source>
</evidence>
<dbReference type="CDD" id="cd05289">
    <property type="entry name" value="MDR_like_2"/>
    <property type="match status" value="1"/>
</dbReference>
<dbReference type="InterPro" id="IPR020843">
    <property type="entry name" value="ER"/>
</dbReference>
<name>A0A1H5PW29_9ACTN</name>
<sequence length="304" mass="31202">MVSTVPATMRAARIHHYGDPGAIRYETVPVPDPGRDEVLVEVAASAFNPTETAIRSGRVRDVFPLTLPYTFGWDVAGTIVRGDVGGWSPGDRVIARIDAGGAAAQYAAAPAAAIVAAPRTVPLTHAAAIPVAALTAWQAVFDHANVRPGQRVLVNGAGGGVGGFAVQLAKSAGAHVIATASARSAHAVRAAGADEIVDYTSRAVPDALDVVINLVAVPPDAAASLATRLRAGGVAVSTATPLPIADAVHFVTRNDREQLATIVGLVDAGRLAVDVAEVVHQRELAAVHRRSEAGRTRGKIVLVP</sequence>
<dbReference type="Gene3D" id="3.40.50.720">
    <property type="entry name" value="NAD(P)-binding Rossmann-like Domain"/>
    <property type="match status" value="1"/>
</dbReference>
<accession>A0A1H5PW29</accession>